<gene>
    <name evidence="2" type="ORF">EVAR_54816_1</name>
</gene>
<feature type="compositionally biased region" description="Acidic residues" evidence="1">
    <location>
        <begin position="1"/>
        <end position="10"/>
    </location>
</feature>
<protein>
    <submittedName>
        <fullName evidence="2">Uncharacterized protein</fullName>
    </submittedName>
</protein>
<evidence type="ECO:0000313" key="3">
    <source>
        <dbReference type="Proteomes" id="UP000299102"/>
    </source>
</evidence>
<sequence>MESSESDEEGVGTWRKRSKRGISASDQYKRNVIKKARVQGKEYINHKNNQVNKVEIGPACNCKKKWYDKVTEEEDRISIFGKFYDMSKNEQDIYLQGLIERRDVARRRSK</sequence>
<dbReference type="EMBL" id="BGZK01001039">
    <property type="protein sequence ID" value="GBP69397.1"/>
    <property type="molecule type" value="Genomic_DNA"/>
</dbReference>
<evidence type="ECO:0000313" key="2">
    <source>
        <dbReference type="EMBL" id="GBP69397.1"/>
    </source>
</evidence>
<feature type="region of interest" description="Disordered" evidence="1">
    <location>
        <begin position="1"/>
        <end position="26"/>
    </location>
</feature>
<dbReference type="OrthoDB" id="7218250at2759"/>
<reference evidence="2 3" key="1">
    <citation type="journal article" date="2019" name="Commun. Biol.">
        <title>The bagworm genome reveals a unique fibroin gene that provides high tensile strength.</title>
        <authorList>
            <person name="Kono N."/>
            <person name="Nakamura H."/>
            <person name="Ohtoshi R."/>
            <person name="Tomita M."/>
            <person name="Numata K."/>
            <person name="Arakawa K."/>
        </authorList>
    </citation>
    <scope>NUCLEOTIDE SEQUENCE [LARGE SCALE GENOMIC DNA]</scope>
</reference>
<keyword evidence="3" id="KW-1185">Reference proteome</keyword>
<dbReference type="AlphaFoldDB" id="A0A4C1Y4D7"/>
<accession>A0A4C1Y4D7</accession>
<proteinExistence type="predicted"/>
<dbReference type="Proteomes" id="UP000299102">
    <property type="component" value="Unassembled WGS sequence"/>
</dbReference>
<name>A0A4C1Y4D7_EUMVA</name>
<organism evidence="2 3">
    <name type="scientific">Eumeta variegata</name>
    <name type="common">Bagworm moth</name>
    <name type="synonym">Eumeta japonica</name>
    <dbReference type="NCBI Taxonomy" id="151549"/>
    <lineage>
        <taxon>Eukaryota</taxon>
        <taxon>Metazoa</taxon>
        <taxon>Ecdysozoa</taxon>
        <taxon>Arthropoda</taxon>
        <taxon>Hexapoda</taxon>
        <taxon>Insecta</taxon>
        <taxon>Pterygota</taxon>
        <taxon>Neoptera</taxon>
        <taxon>Endopterygota</taxon>
        <taxon>Lepidoptera</taxon>
        <taxon>Glossata</taxon>
        <taxon>Ditrysia</taxon>
        <taxon>Tineoidea</taxon>
        <taxon>Psychidae</taxon>
        <taxon>Oiketicinae</taxon>
        <taxon>Eumeta</taxon>
    </lineage>
</organism>
<evidence type="ECO:0000256" key="1">
    <source>
        <dbReference type="SAM" id="MobiDB-lite"/>
    </source>
</evidence>
<comment type="caution">
    <text evidence="2">The sequence shown here is derived from an EMBL/GenBank/DDBJ whole genome shotgun (WGS) entry which is preliminary data.</text>
</comment>